<dbReference type="EMBL" id="CGIH01000026">
    <property type="protein sequence ID" value="CFX52172.1"/>
    <property type="molecule type" value="Genomic_DNA"/>
</dbReference>
<dbReference type="GO" id="GO:0032259">
    <property type="term" value="P:methylation"/>
    <property type="evidence" value="ECO:0007669"/>
    <property type="project" value="UniProtKB-KW"/>
</dbReference>
<dbReference type="AlphaFoldDB" id="A0A0E4GB08"/>
<dbReference type="PANTHER" id="PTHR38451:SF1">
    <property type="entry name" value="TRNA (ADENINE(22)-N(1))-METHYLTRANSFERASE"/>
    <property type="match status" value="1"/>
</dbReference>
<dbReference type="Proteomes" id="UP000045545">
    <property type="component" value="Unassembled WGS sequence"/>
</dbReference>
<accession>A0A0E4GB08</accession>
<evidence type="ECO:0000313" key="2">
    <source>
        <dbReference type="Proteomes" id="UP000045545"/>
    </source>
</evidence>
<dbReference type="InterPro" id="IPR029063">
    <property type="entry name" value="SAM-dependent_MTases_sf"/>
</dbReference>
<sequence>MVLLKRLRAVADMIIENKSLADIGADHAQLSIYLLQQQMVPAVIIGELGDGPYRRALQAVFASGLSADITVRQGNGLAVLEKGEVSTVVLAGMGADTIIEILSHDDEKARSFQRFVFQPMSKVGVLRKYLAWQGWPVVAEQLVGENNQFFQVLASEPGNTPYRLTTLETELGFNALQADTELKRSFLKLHHDKYTKVVDELLASGQEDIGARINDYRERIKELEMILGASSG</sequence>
<keyword evidence="2" id="KW-1185">Reference proteome</keyword>
<protein>
    <submittedName>
        <fullName evidence="1">tRNA methyltransferase TrmK</fullName>
    </submittedName>
</protein>
<dbReference type="Pfam" id="PF12847">
    <property type="entry name" value="Methyltransf_18"/>
    <property type="match status" value="1"/>
</dbReference>
<dbReference type="GO" id="GO:0160105">
    <property type="term" value="F:tRNA (adenine(22)-N1)-methyltransferase activity"/>
    <property type="evidence" value="ECO:0007669"/>
    <property type="project" value="InterPro"/>
</dbReference>
<dbReference type="Gene3D" id="3.40.50.150">
    <property type="entry name" value="Vaccinia Virus protein VP39"/>
    <property type="match status" value="1"/>
</dbReference>
<dbReference type="InterPro" id="IPR006901">
    <property type="entry name" value="TrmK"/>
</dbReference>
<name>A0A0E4GB08_9FIRM</name>
<gene>
    <name evidence="1" type="ORF">1375</name>
</gene>
<keyword evidence="1" id="KW-0489">Methyltransferase</keyword>
<dbReference type="STRING" id="690567.1375"/>
<keyword evidence="1" id="KW-0808">Transferase</keyword>
<dbReference type="OrthoDB" id="5881184at2"/>
<dbReference type="RefSeq" id="WP_052729647.1">
    <property type="nucleotide sequence ID" value="NZ_CGIH01000026.1"/>
</dbReference>
<reference evidence="1 2" key="1">
    <citation type="submission" date="2015-03" db="EMBL/GenBank/DDBJ databases">
        <authorList>
            <person name="Murphy D."/>
        </authorList>
    </citation>
    <scope>NUCLEOTIDE SEQUENCE [LARGE SCALE GENOMIC DNA]</scope>
    <source>
        <strain evidence="1 2">OL-4</strain>
    </source>
</reference>
<proteinExistence type="predicted"/>
<evidence type="ECO:0000313" key="1">
    <source>
        <dbReference type="EMBL" id="CFX52172.1"/>
    </source>
</evidence>
<dbReference type="PIRSF" id="PIRSF018637">
    <property type="entry name" value="TrmK"/>
    <property type="match status" value="1"/>
</dbReference>
<organism evidence="1 2">
    <name type="scientific">Syntrophomonas zehnderi OL-4</name>
    <dbReference type="NCBI Taxonomy" id="690567"/>
    <lineage>
        <taxon>Bacteria</taxon>
        <taxon>Bacillati</taxon>
        <taxon>Bacillota</taxon>
        <taxon>Clostridia</taxon>
        <taxon>Eubacteriales</taxon>
        <taxon>Syntrophomonadaceae</taxon>
        <taxon>Syntrophomonas</taxon>
    </lineage>
</organism>
<dbReference type="PANTHER" id="PTHR38451">
    <property type="entry name" value="TRNA (ADENINE(22)-N(1))-METHYLTRANSFERASE"/>
    <property type="match status" value="1"/>
</dbReference>